<dbReference type="EMBL" id="JPRL01000001">
    <property type="protein sequence ID" value="KFF07190.1"/>
    <property type="molecule type" value="Genomic_DNA"/>
</dbReference>
<accession>A0A085ZRX6</accession>
<dbReference type="RefSeq" id="WP_035686568.1">
    <property type="nucleotide sequence ID" value="NZ_JPRL01000001.1"/>
</dbReference>
<reference evidence="1 2" key="1">
    <citation type="submission" date="2014-07" db="EMBL/GenBank/DDBJ databases">
        <title>Genome of Flavobacterium reichenbachii LMG 25512.</title>
        <authorList>
            <person name="Stropko S.J."/>
            <person name="Pipes S.E."/>
            <person name="Newman J.D."/>
        </authorList>
    </citation>
    <scope>NUCLEOTIDE SEQUENCE [LARGE SCALE GENOMIC DNA]</scope>
    <source>
        <strain evidence="1 2">LMG 25512</strain>
    </source>
</reference>
<protein>
    <submittedName>
        <fullName evidence="1">Uncharacterized protein</fullName>
    </submittedName>
</protein>
<dbReference type="Proteomes" id="UP000028715">
    <property type="component" value="Unassembled WGS sequence"/>
</dbReference>
<sequence>MYKYHFRPGYQSEELLIDIFNGAENETFVSDFINAIHEIKPQMIDILDLWMNDEILMTYDSEVGKFTISKDIWGFAFIMADNNQEGLALINSILEKSEEFEKVEVDFENYK</sequence>
<dbReference type="OrthoDB" id="674804at2"/>
<keyword evidence="2" id="KW-1185">Reference proteome</keyword>
<proteinExistence type="predicted"/>
<evidence type="ECO:0000313" key="2">
    <source>
        <dbReference type="Proteomes" id="UP000028715"/>
    </source>
</evidence>
<comment type="caution">
    <text evidence="1">The sequence shown here is derived from an EMBL/GenBank/DDBJ whole genome shotgun (WGS) entry which is preliminary data.</text>
</comment>
<evidence type="ECO:0000313" key="1">
    <source>
        <dbReference type="EMBL" id="KFF07190.1"/>
    </source>
</evidence>
<dbReference type="STRING" id="362418.IW19_17505"/>
<organism evidence="1 2">
    <name type="scientific">Flavobacterium reichenbachii</name>
    <dbReference type="NCBI Taxonomy" id="362418"/>
    <lineage>
        <taxon>Bacteria</taxon>
        <taxon>Pseudomonadati</taxon>
        <taxon>Bacteroidota</taxon>
        <taxon>Flavobacteriia</taxon>
        <taxon>Flavobacteriales</taxon>
        <taxon>Flavobacteriaceae</taxon>
        <taxon>Flavobacterium</taxon>
    </lineage>
</organism>
<gene>
    <name evidence="1" type="ORF">IW19_17505</name>
</gene>
<dbReference type="eggNOG" id="ENOG50343X7">
    <property type="taxonomic scope" value="Bacteria"/>
</dbReference>
<name>A0A085ZRX6_9FLAO</name>
<dbReference type="AlphaFoldDB" id="A0A085ZRX6"/>